<gene>
    <name evidence="2" type="ORF">E5672_13715</name>
</gene>
<accession>A0A4U0ZFL6</accession>
<keyword evidence="1" id="KW-1133">Transmembrane helix</keyword>
<keyword evidence="1" id="KW-0472">Membrane</keyword>
<organism evidence="2 3">
    <name type="scientific">Alteromonas portus</name>
    <dbReference type="NCBI Taxonomy" id="2565549"/>
    <lineage>
        <taxon>Bacteria</taxon>
        <taxon>Pseudomonadati</taxon>
        <taxon>Pseudomonadota</taxon>
        <taxon>Gammaproteobacteria</taxon>
        <taxon>Alteromonadales</taxon>
        <taxon>Alteromonadaceae</taxon>
        <taxon>Alteromonas/Salinimonas group</taxon>
        <taxon>Alteromonas</taxon>
    </lineage>
</organism>
<comment type="caution">
    <text evidence="2">The sequence shown here is derived from an EMBL/GenBank/DDBJ whole genome shotgun (WGS) entry which is preliminary data.</text>
</comment>
<keyword evidence="3" id="KW-1185">Reference proteome</keyword>
<dbReference type="AlphaFoldDB" id="A0A4U0ZFL6"/>
<evidence type="ECO:0000313" key="3">
    <source>
        <dbReference type="Proteomes" id="UP000305471"/>
    </source>
</evidence>
<evidence type="ECO:0000256" key="1">
    <source>
        <dbReference type="SAM" id="Phobius"/>
    </source>
</evidence>
<protein>
    <submittedName>
        <fullName evidence="2">Uncharacterized protein</fullName>
    </submittedName>
</protein>
<feature type="transmembrane region" description="Helical" evidence="1">
    <location>
        <begin position="17"/>
        <end position="37"/>
    </location>
</feature>
<keyword evidence="1" id="KW-0812">Transmembrane</keyword>
<proteinExistence type="predicted"/>
<dbReference type="Proteomes" id="UP000305471">
    <property type="component" value="Unassembled WGS sequence"/>
</dbReference>
<dbReference type="EMBL" id="SWCO01000008">
    <property type="protein sequence ID" value="TKB02163.1"/>
    <property type="molecule type" value="Genomic_DNA"/>
</dbReference>
<evidence type="ECO:0000313" key="2">
    <source>
        <dbReference type="EMBL" id="TKB02163.1"/>
    </source>
</evidence>
<feature type="transmembrane region" description="Helical" evidence="1">
    <location>
        <begin position="81"/>
        <end position="99"/>
    </location>
</feature>
<feature type="transmembrane region" description="Helical" evidence="1">
    <location>
        <begin position="58"/>
        <end position="75"/>
    </location>
</feature>
<name>A0A4U0ZFL6_9ALTE</name>
<reference evidence="2 3" key="1">
    <citation type="submission" date="2019-04" db="EMBL/GenBank/DDBJ databases">
        <title>Alteromonas portus sp. nov., an alginate lyase-excreting marine bacterium.</title>
        <authorList>
            <person name="Huang H."/>
            <person name="Mo K."/>
            <person name="Bao S."/>
        </authorList>
    </citation>
    <scope>NUCLEOTIDE SEQUENCE [LARGE SCALE GENOMIC DNA]</scope>
    <source>
        <strain evidence="2 3">HB161718</strain>
    </source>
</reference>
<sequence length="102" mass="10779">MLAAAEGLPLSSMSVPAIVRLPLLKTCLTLITAIYLLRGITGLIGPFLTSDPVVHKNSLTFWIVSSIICCIYGAFSFTHGSLATIPLATAALSLTLYGTRKV</sequence>